<name>A0A9Q1E761_SYNKA</name>
<evidence type="ECO:0000313" key="8">
    <source>
        <dbReference type="Proteomes" id="UP001152622"/>
    </source>
</evidence>
<dbReference type="InterPro" id="IPR043502">
    <property type="entry name" value="DNA/RNA_pol_sf"/>
</dbReference>
<dbReference type="Proteomes" id="UP001152622">
    <property type="component" value="Chromosome 23"/>
</dbReference>
<keyword evidence="3" id="KW-0863">Zinc-finger</keyword>
<dbReference type="OrthoDB" id="410381at2759"/>
<dbReference type="CDD" id="cd01650">
    <property type="entry name" value="RT_nLTR_like"/>
    <property type="match status" value="1"/>
</dbReference>
<evidence type="ECO:0000313" key="7">
    <source>
        <dbReference type="EMBL" id="KAJ8333400.1"/>
    </source>
</evidence>
<dbReference type="InterPro" id="IPR000477">
    <property type="entry name" value="RT_dom"/>
</dbReference>
<sequence length="867" mass="96129">MPSSETFSEDDSEDPLSEGDTILALEYSIASQQLRSAHTAESSEVTIKLPRSDYSCLMCNERFSIVSALERHFRSVHRGVSLLFECATCGRTDPRPQSISTHAPKCRGAIPAPVPAGGEWCCEACGHTSETRSGLSQHKRHNHPALRNEERIAERSRAPAQKGRKPSLWSREDEERLAVLEVKYSGQRNMNALIAKELGNKTNIQTSEVGKHLPALVDAYVGTQGHNIARPLLQGLKSWSEGNKGADALLVSATVEFLKPLLSHHGPGKRKRHFISGQKGQEKVVRQPYRSWMGRRARRRGCYLTYRALFSGKRSRLVSLILDGTSKIECQVPLAVVHETYKQKWETATPFKGLGAFTPFSKADNGVFNSLITEYEVRESLAAISPSSAAGPDKITKGDFREYMATVAIMAMFNAWFVTGAIPDESILIPKSANPEHLKEIGNWRPITIGSMILRLYSRVLTKRLAIALPVNPRQRGFIQAPGCSENLLVLNTILKQAKRKHEHLAVVFIDIGKAFDSVSHEHILQVLQMRSLDNHVIGIIRNSYVSCLTSIEVDGERTPDIKIMTGVKQGDPMSPLLFNLAMDPLINMLESRGKGFPTHDGEIAALAFADDLVMLSHSWDGMSHNIKILEKFCSLTGLSVQAKKCHGFLLTPTHDSYTVNDCSPWRIGGGDLHMISPEESERYLGVGLSPWVGIAKPDMESQLRHWIQCIDEAPLKPSQKVVILNDFAIPSLMYQMDHVESSITSLAKTDGLVRTAVKAWLRLPMSTCDGLLYSRCSYGGFGILRLAKLIPSIQIRRMQRVADSDDASIRNLLQSSDTQGDFQRLWTKAGGTPENTPDLAKVRTAPLLSQTPLWNGPIPMVLVLLF</sequence>
<dbReference type="PANTHER" id="PTHR19446">
    <property type="entry name" value="REVERSE TRANSCRIPTASES"/>
    <property type="match status" value="1"/>
</dbReference>
<keyword evidence="8" id="KW-1185">Reference proteome</keyword>
<dbReference type="Gene3D" id="3.30.160.60">
    <property type="entry name" value="Classic Zinc Finger"/>
    <property type="match status" value="1"/>
</dbReference>
<feature type="domain" description="Reverse transcriptase" evidence="6">
    <location>
        <begin position="410"/>
        <end position="689"/>
    </location>
</feature>
<dbReference type="InterPro" id="IPR043128">
    <property type="entry name" value="Rev_trsase/Diguanyl_cyclase"/>
</dbReference>
<dbReference type="AlphaFoldDB" id="A0A9Q1E761"/>
<feature type="region of interest" description="Disordered" evidence="4">
    <location>
        <begin position="130"/>
        <end position="170"/>
    </location>
</feature>
<dbReference type="PROSITE" id="PS50878">
    <property type="entry name" value="RT_POL"/>
    <property type="match status" value="1"/>
</dbReference>
<dbReference type="SUPFAM" id="SSF56672">
    <property type="entry name" value="DNA/RNA polymerases"/>
    <property type="match status" value="1"/>
</dbReference>
<dbReference type="GO" id="GO:0008270">
    <property type="term" value="F:zinc ion binding"/>
    <property type="evidence" value="ECO:0007669"/>
    <property type="project" value="UniProtKB-KW"/>
</dbReference>
<evidence type="ECO:0000256" key="3">
    <source>
        <dbReference type="PROSITE-ProRule" id="PRU00042"/>
    </source>
</evidence>
<comment type="caution">
    <text evidence="7">The sequence shown here is derived from an EMBL/GenBank/DDBJ whole genome shotgun (WGS) entry which is preliminary data.</text>
</comment>
<keyword evidence="3" id="KW-0479">Metal-binding</keyword>
<gene>
    <name evidence="7" type="ORF">SKAU_G00414080</name>
</gene>
<feature type="domain" description="C2H2-type" evidence="5">
    <location>
        <begin position="120"/>
        <end position="148"/>
    </location>
</feature>
<evidence type="ECO:0000256" key="4">
    <source>
        <dbReference type="SAM" id="MobiDB-lite"/>
    </source>
</evidence>
<comment type="similarity">
    <text evidence="1">Belongs to the beta type-B retroviral polymerase family. HERV class-II K(HML-2) pol subfamily.</text>
</comment>
<dbReference type="EMBL" id="JAINUF010000023">
    <property type="protein sequence ID" value="KAJ8333400.1"/>
    <property type="molecule type" value="Genomic_DNA"/>
</dbReference>
<evidence type="ECO:0000256" key="1">
    <source>
        <dbReference type="ARBA" id="ARBA00010879"/>
    </source>
</evidence>
<accession>A0A9Q1E761</accession>
<dbReference type="PROSITE" id="PS00028">
    <property type="entry name" value="ZINC_FINGER_C2H2_1"/>
    <property type="match status" value="1"/>
</dbReference>
<dbReference type="Gene3D" id="3.30.70.270">
    <property type="match status" value="1"/>
</dbReference>
<dbReference type="SMART" id="SM00355">
    <property type="entry name" value="ZnF_C2H2"/>
    <property type="match status" value="2"/>
</dbReference>
<dbReference type="InterPro" id="IPR013087">
    <property type="entry name" value="Znf_C2H2_type"/>
</dbReference>
<dbReference type="Pfam" id="PF00078">
    <property type="entry name" value="RVT_1"/>
    <property type="match status" value="1"/>
</dbReference>
<protein>
    <recommendedName>
        <fullName evidence="2">ribonuclease H</fullName>
        <ecNumber evidence="2">3.1.26.4</ecNumber>
    </recommendedName>
</protein>
<evidence type="ECO:0000259" key="5">
    <source>
        <dbReference type="PROSITE" id="PS50157"/>
    </source>
</evidence>
<evidence type="ECO:0000259" key="6">
    <source>
        <dbReference type="PROSITE" id="PS50878"/>
    </source>
</evidence>
<proteinExistence type="inferred from homology"/>
<keyword evidence="3" id="KW-0862">Zinc</keyword>
<dbReference type="PROSITE" id="PS50157">
    <property type="entry name" value="ZINC_FINGER_C2H2_2"/>
    <property type="match status" value="2"/>
</dbReference>
<reference evidence="7" key="1">
    <citation type="journal article" date="2023" name="Science">
        <title>Genome structures resolve the early diversification of teleost fishes.</title>
        <authorList>
            <person name="Parey E."/>
            <person name="Louis A."/>
            <person name="Montfort J."/>
            <person name="Bouchez O."/>
            <person name="Roques C."/>
            <person name="Iampietro C."/>
            <person name="Lluch J."/>
            <person name="Castinel A."/>
            <person name="Donnadieu C."/>
            <person name="Desvignes T."/>
            <person name="Floi Bucao C."/>
            <person name="Jouanno E."/>
            <person name="Wen M."/>
            <person name="Mejri S."/>
            <person name="Dirks R."/>
            <person name="Jansen H."/>
            <person name="Henkel C."/>
            <person name="Chen W.J."/>
            <person name="Zahm M."/>
            <person name="Cabau C."/>
            <person name="Klopp C."/>
            <person name="Thompson A.W."/>
            <person name="Robinson-Rechavi M."/>
            <person name="Braasch I."/>
            <person name="Lecointre G."/>
            <person name="Bobe J."/>
            <person name="Postlethwait J.H."/>
            <person name="Berthelot C."/>
            <person name="Roest Crollius H."/>
            <person name="Guiguen Y."/>
        </authorList>
    </citation>
    <scope>NUCLEOTIDE SEQUENCE</scope>
    <source>
        <strain evidence="7">WJC10195</strain>
    </source>
</reference>
<feature type="compositionally biased region" description="Basic and acidic residues" evidence="4">
    <location>
        <begin position="146"/>
        <end position="157"/>
    </location>
</feature>
<feature type="domain" description="C2H2-type" evidence="5">
    <location>
        <begin position="54"/>
        <end position="79"/>
    </location>
</feature>
<dbReference type="EC" id="3.1.26.4" evidence="2"/>
<evidence type="ECO:0000256" key="2">
    <source>
        <dbReference type="ARBA" id="ARBA00012180"/>
    </source>
</evidence>
<organism evidence="7 8">
    <name type="scientific">Synaphobranchus kaupii</name>
    <name type="common">Kaup's arrowtooth eel</name>
    <dbReference type="NCBI Taxonomy" id="118154"/>
    <lineage>
        <taxon>Eukaryota</taxon>
        <taxon>Metazoa</taxon>
        <taxon>Chordata</taxon>
        <taxon>Craniata</taxon>
        <taxon>Vertebrata</taxon>
        <taxon>Euteleostomi</taxon>
        <taxon>Actinopterygii</taxon>
        <taxon>Neopterygii</taxon>
        <taxon>Teleostei</taxon>
        <taxon>Anguilliformes</taxon>
        <taxon>Synaphobranchidae</taxon>
        <taxon>Synaphobranchus</taxon>
    </lineage>
</organism>
<dbReference type="GO" id="GO:0004523">
    <property type="term" value="F:RNA-DNA hybrid ribonuclease activity"/>
    <property type="evidence" value="ECO:0007669"/>
    <property type="project" value="UniProtKB-EC"/>
</dbReference>